<name>A0A1Y3BV58_EURMA</name>
<dbReference type="AlphaFoldDB" id="A0A1Y3BV58"/>
<dbReference type="GO" id="GO:0035556">
    <property type="term" value="P:intracellular signal transduction"/>
    <property type="evidence" value="ECO:0007669"/>
    <property type="project" value="InterPro"/>
</dbReference>
<evidence type="ECO:0000256" key="4">
    <source>
        <dbReference type="ARBA" id="ARBA00022692"/>
    </source>
</evidence>
<keyword evidence="8" id="KW-0460">Magnesium</keyword>
<dbReference type="EMBL" id="MUJZ01002603">
    <property type="protein sequence ID" value="OTF83683.1"/>
    <property type="molecule type" value="Genomic_DNA"/>
</dbReference>
<dbReference type="GO" id="GO:0009190">
    <property type="term" value="P:cyclic nucleotide biosynthetic process"/>
    <property type="evidence" value="ECO:0007669"/>
    <property type="project" value="InterPro"/>
</dbReference>
<dbReference type="InterPro" id="IPR001054">
    <property type="entry name" value="A/G_cyclase"/>
</dbReference>
<accession>A0A1Y3BV58</accession>
<keyword evidence="4" id="KW-0812">Transmembrane</keyword>
<comment type="catalytic activity">
    <reaction evidence="1">
        <text>ATP = 3',5'-cyclic AMP + diphosphate</text>
        <dbReference type="Rhea" id="RHEA:15389"/>
        <dbReference type="ChEBI" id="CHEBI:30616"/>
        <dbReference type="ChEBI" id="CHEBI:33019"/>
        <dbReference type="ChEBI" id="CHEBI:58165"/>
        <dbReference type="EC" id="4.6.1.1"/>
    </reaction>
</comment>
<dbReference type="PROSITE" id="PS50125">
    <property type="entry name" value="GUANYLATE_CYCLASE_2"/>
    <property type="match status" value="1"/>
</dbReference>
<evidence type="ECO:0000259" key="12">
    <source>
        <dbReference type="PROSITE" id="PS50125"/>
    </source>
</evidence>
<dbReference type="Pfam" id="PF00211">
    <property type="entry name" value="Guanylate_cyc"/>
    <property type="match status" value="1"/>
</dbReference>
<evidence type="ECO:0000256" key="6">
    <source>
        <dbReference type="ARBA" id="ARBA00022741"/>
    </source>
</evidence>
<dbReference type="GO" id="GO:0005524">
    <property type="term" value="F:ATP binding"/>
    <property type="evidence" value="ECO:0007669"/>
    <property type="project" value="UniProtKB-KW"/>
</dbReference>
<dbReference type="Proteomes" id="UP000194236">
    <property type="component" value="Unassembled WGS sequence"/>
</dbReference>
<dbReference type="Gene3D" id="3.30.70.1230">
    <property type="entry name" value="Nucleotide cyclase"/>
    <property type="match status" value="1"/>
</dbReference>
<comment type="caution">
    <text evidence="13">The sequence shown here is derived from an EMBL/GenBank/DDBJ whole genome shotgun (WGS) entry which is preliminary data.</text>
</comment>
<gene>
    <name evidence="13" type="ORF">BLA29_009095</name>
</gene>
<dbReference type="GO" id="GO:0046872">
    <property type="term" value="F:metal ion binding"/>
    <property type="evidence" value="ECO:0007669"/>
    <property type="project" value="UniProtKB-KW"/>
</dbReference>
<proteinExistence type="predicted"/>
<sequence>EEQEQLLKSCLPKHLIDRVRKDLKETIKIIDQRGRIASRIFKKLYIKKYDNVSILFADIVNSVALTESLNANELVETLDNMFGTFDKFADKNNCLRIKLLGDCYYCVSGLPIPDTNHALNCVRMGIDMIKVINEMKKMKNININMRIGIHSGMVQSGIIGIHKWQFDIWSLDCLLASQMEHNGVPGCLHITKKTYDLLPMDKLSEYKIIGKYTINNFVALYSLTKIEIVLYRKNN</sequence>
<keyword evidence="11" id="KW-0456">Lyase</keyword>
<dbReference type="GO" id="GO:0004016">
    <property type="term" value="F:adenylate cyclase activity"/>
    <property type="evidence" value="ECO:0007669"/>
    <property type="project" value="UniProtKB-EC"/>
</dbReference>
<dbReference type="SUPFAM" id="SSF55073">
    <property type="entry name" value="Nucleotide cyclase"/>
    <property type="match status" value="1"/>
</dbReference>
<dbReference type="PANTHER" id="PTHR45627:SF12">
    <property type="entry name" value="ADENYLATE CYCLASE TYPE 2"/>
    <property type="match status" value="1"/>
</dbReference>
<evidence type="ECO:0000256" key="3">
    <source>
        <dbReference type="ARBA" id="ARBA00012201"/>
    </source>
</evidence>
<evidence type="ECO:0000256" key="2">
    <source>
        <dbReference type="ARBA" id="ARBA00004141"/>
    </source>
</evidence>
<evidence type="ECO:0000256" key="11">
    <source>
        <dbReference type="ARBA" id="ARBA00023239"/>
    </source>
</evidence>
<dbReference type="FunFam" id="3.30.70.1230:FF:000024">
    <property type="entry name" value="ACXA, isoform A"/>
    <property type="match status" value="1"/>
</dbReference>
<evidence type="ECO:0000256" key="1">
    <source>
        <dbReference type="ARBA" id="ARBA00001593"/>
    </source>
</evidence>
<keyword evidence="6" id="KW-0547">Nucleotide-binding</keyword>
<keyword evidence="9" id="KW-1133">Transmembrane helix</keyword>
<reference evidence="13 14" key="1">
    <citation type="submission" date="2017-03" db="EMBL/GenBank/DDBJ databases">
        <title>Genome Survey of Euroglyphus maynei.</title>
        <authorList>
            <person name="Arlian L.G."/>
            <person name="Morgan M.S."/>
            <person name="Rider S.D."/>
        </authorList>
    </citation>
    <scope>NUCLEOTIDE SEQUENCE [LARGE SCALE GENOMIC DNA]</scope>
    <source>
        <strain evidence="13">Arlian Lab</strain>
        <tissue evidence="13">Whole body</tissue>
    </source>
</reference>
<keyword evidence="10" id="KW-0472">Membrane</keyword>
<dbReference type="GO" id="GO:0007189">
    <property type="term" value="P:adenylate cyclase-activating G protein-coupled receptor signaling pathway"/>
    <property type="evidence" value="ECO:0007669"/>
    <property type="project" value="TreeGrafter"/>
</dbReference>
<evidence type="ECO:0000313" key="13">
    <source>
        <dbReference type="EMBL" id="OTF83683.1"/>
    </source>
</evidence>
<dbReference type="GO" id="GO:0005886">
    <property type="term" value="C:plasma membrane"/>
    <property type="evidence" value="ECO:0007669"/>
    <property type="project" value="TreeGrafter"/>
</dbReference>
<evidence type="ECO:0000313" key="14">
    <source>
        <dbReference type="Proteomes" id="UP000194236"/>
    </source>
</evidence>
<dbReference type="OrthoDB" id="10261550at2759"/>
<keyword evidence="7" id="KW-0067">ATP-binding</keyword>
<dbReference type="InterPro" id="IPR029787">
    <property type="entry name" value="Nucleotide_cyclase"/>
</dbReference>
<dbReference type="EC" id="4.6.1.1" evidence="3"/>
<dbReference type="CDD" id="cd07302">
    <property type="entry name" value="CHD"/>
    <property type="match status" value="1"/>
</dbReference>
<keyword evidence="14" id="KW-1185">Reference proteome</keyword>
<evidence type="ECO:0000256" key="9">
    <source>
        <dbReference type="ARBA" id="ARBA00022989"/>
    </source>
</evidence>
<evidence type="ECO:0000256" key="5">
    <source>
        <dbReference type="ARBA" id="ARBA00022723"/>
    </source>
</evidence>
<evidence type="ECO:0000256" key="10">
    <source>
        <dbReference type="ARBA" id="ARBA00023136"/>
    </source>
</evidence>
<evidence type="ECO:0000256" key="7">
    <source>
        <dbReference type="ARBA" id="ARBA00022840"/>
    </source>
</evidence>
<organism evidence="13 14">
    <name type="scientific">Euroglyphus maynei</name>
    <name type="common">Mayne's house dust mite</name>
    <dbReference type="NCBI Taxonomy" id="6958"/>
    <lineage>
        <taxon>Eukaryota</taxon>
        <taxon>Metazoa</taxon>
        <taxon>Ecdysozoa</taxon>
        <taxon>Arthropoda</taxon>
        <taxon>Chelicerata</taxon>
        <taxon>Arachnida</taxon>
        <taxon>Acari</taxon>
        <taxon>Acariformes</taxon>
        <taxon>Sarcoptiformes</taxon>
        <taxon>Astigmata</taxon>
        <taxon>Psoroptidia</taxon>
        <taxon>Analgoidea</taxon>
        <taxon>Pyroglyphidae</taxon>
        <taxon>Pyroglyphinae</taxon>
        <taxon>Euroglyphus</taxon>
    </lineage>
</organism>
<dbReference type="PANTHER" id="PTHR45627">
    <property type="entry name" value="ADENYLATE CYCLASE TYPE 1"/>
    <property type="match status" value="1"/>
</dbReference>
<dbReference type="SMART" id="SM00044">
    <property type="entry name" value="CYCc"/>
    <property type="match status" value="1"/>
</dbReference>
<feature type="non-terminal residue" evidence="13">
    <location>
        <position position="1"/>
    </location>
</feature>
<keyword evidence="5" id="KW-0479">Metal-binding</keyword>
<feature type="domain" description="Guanylate cyclase" evidence="12">
    <location>
        <begin position="53"/>
        <end position="180"/>
    </location>
</feature>
<protein>
    <recommendedName>
        <fullName evidence="3">adenylate cyclase</fullName>
        <ecNumber evidence="3">4.6.1.1</ecNumber>
    </recommendedName>
</protein>
<comment type="subcellular location">
    <subcellularLocation>
        <location evidence="2">Membrane</location>
        <topology evidence="2">Multi-pass membrane protein</topology>
    </subcellularLocation>
</comment>
<evidence type="ECO:0000256" key="8">
    <source>
        <dbReference type="ARBA" id="ARBA00022842"/>
    </source>
</evidence>